<dbReference type="Gene3D" id="3.30.420.10">
    <property type="entry name" value="Ribonuclease H-like superfamily/Ribonuclease H"/>
    <property type="match status" value="1"/>
</dbReference>
<accession>A0A564VJZ8</accession>
<organism evidence="1 2">
    <name type="scientific">Blautia luti</name>
    <dbReference type="NCBI Taxonomy" id="89014"/>
    <lineage>
        <taxon>Bacteria</taxon>
        <taxon>Bacillati</taxon>
        <taxon>Bacillota</taxon>
        <taxon>Clostridia</taxon>
        <taxon>Lachnospirales</taxon>
        <taxon>Lachnospiraceae</taxon>
        <taxon>Blautia</taxon>
    </lineage>
</organism>
<proteinExistence type="predicted"/>
<dbReference type="SUPFAM" id="SSF53098">
    <property type="entry name" value="Ribonuclease H-like"/>
    <property type="match status" value="1"/>
</dbReference>
<dbReference type="InterPro" id="IPR036397">
    <property type="entry name" value="RNaseH_sf"/>
</dbReference>
<name>A0A564VJZ8_9FIRM</name>
<protein>
    <submittedName>
        <fullName evidence="1">Ribonuclease H</fullName>
    </submittedName>
</protein>
<dbReference type="RefSeq" id="WP_144092873.1">
    <property type="nucleotide sequence ID" value="NZ_CABHMX010000030.1"/>
</dbReference>
<evidence type="ECO:0000313" key="2">
    <source>
        <dbReference type="Proteomes" id="UP000408482"/>
    </source>
</evidence>
<gene>
    <name evidence="1" type="ORF">RSSSTS7063_02499</name>
</gene>
<dbReference type="GO" id="GO:0003676">
    <property type="term" value="F:nucleic acid binding"/>
    <property type="evidence" value="ECO:0007669"/>
    <property type="project" value="InterPro"/>
</dbReference>
<dbReference type="Proteomes" id="UP000408482">
    <property type="component" value="Unassembled WGS sequence"/>
</dbReference>
<dbReference type="InterPro" id="IPR012337">
    <property type="entry name" value="RNaseH-like_sf"/>
</dbReference>
<reference evidence="1 2" key="1">
    <citation type="submission" date="2019-07" db="EMBL/GenBank/DDBJ databases">
        <authorList>
            <person name="Hibberd C M."/>
            <person name="Gehrig L. J."/>
            <person name="Chang H.-W."/>
            <person name="Venkatesh S."/>
        </authorList>
    </citation>
    <scope>NUCLEOTIDE SEQUENCE [LARGE SCALE GENOMIC DNA]</scope>
    <source>
        <strain evidence="1">Blautia_luti_SSTS_Bg7063</strain>
    </source>
</reference>
<sequence>MKVDIYIETSSQFQGKVERKCGYVLSTLLRGGEETRKHFGTVSGTYHQAVLLTIADALEHMTRSCKICIHTRDLYVGSRLEKITEMAGAGWMDSKGQPIKNKEEWQQVYKAMNALPDPHEITAKTEKHSYSMWLREEMKHRECGRILGQGLEPAPGTGHINNGMSGYHY</sequence>
<keyword evidence="2" id="KW-1185">Reference proteome</keyword>
<dbReference type="EMBL" id="CABHNW010000022">
    <property type="protein sequence ID" value="VUX32779.1"/>
    <property type="molecule type" value="Genomic_DNA"/>
</dbReference>
<dbReference type="AlphaFoldDB" id="A0A564VJZ8"/>
<evidence type="ECO:0000313" key="1">
    <source>
        <dbReference type="EMBL" id="VUX32779.1"/>
    </source>
</evidence>